<proteinExistence type="predicted"/>
<evidence type="ECO:0000256" key="1">
    <source>
        <dbReference type="SAM" id="MobiDB-lite"/>
    </source>
</evidence>
<dbReference type="Proteomes" id="UP000823941">
    <property type="component" value="Chromosome 3"/>
</dbReference>
<evidence type="ECO:0000313" key="3">
    <source>
        <dbReference type="Proteomes" id="UP000823941"/>
    </source>
</evidence>
<feature type="compositionally biased region" description="Basic and acidic residues" evidence="1">
    <location>
        <begin position="227"/>
        <end position="239"/>
    </location>
</feature>
<organism evidence="2 3">
    <name type="scientific">Plutella xylostella</name>
    <name type="common">Diamondback moth</name>
    <name type="synonym">Plutella maculipennis</name>
    <dbReference type="NCBI Taxonomy" id="51655"/>
    <lineage>
        <taxon>Eukaryota</taxon>
        <taxon>Metazoa</taxon>
        <taxon>Ecdysozoa</taxon>
        <taxon>Arthropoda</taxon>
        <taxon>Hexapoda</taxon>
        <taxon>Insecta</taxon>
        <taxon>Pterygota</taxon>
        <taxon>Neoptera</taxon>
        <taxon>Endopterygota</taxon>
        <taxon>Lepidoptera</taxon>
        <taxon>Glossata</taxon>
        <taxon>Ditrysia</taxon>
        <taxon>Yponomeutoidea</taxon>
        <taxon>Plutellidae</taxon>
        <taxon>Plutella</taxon>
    </lineage>
</organism>
<sequence>MEGRGVAHLDTVRALHQTVVSLRTALEVSKNELKVLKEKYQKHSECIDFTDIIEKLTLENHILRRRIIDSGGNESDGSKTGQNIQLQVTYSPRSQSRGSASEIVIKTETPDINSEFIEVRESVSATSEEEEEQPYCQTDDQLDDSLVGELHPEIESPLASSSPHNESPVDEPCSQVSISKHETNAAGESYKTKLELLSKFDVRIKVRTIKEGTASSDTTTESDSSAEEQKKKTEKDKPKTVIEEQIQHIGKVEDSGNLRVESVTSERFKMAFPNEGESKGKGDKFDVQVKITSEENLVVKEELEEKKGKDPLNLDVDDLSFRSMSEGDNSVFSETNSPELEARGGAGGAAEGEGPGSGTESEEVDDIELIFTTDESKDMSHLQEDLVSIREGEPWSPSHVSTTHSTPVLIKFHTLDPDAHPGAETTDNAENENQENTSLQGAIADSSLRMKRVSLPNDKEIRNIKQSGLGKSLDLPGRGILKTGYNKSDNTLYRRSPNTSNRRLDSVDSLTCEYNRNMSMDNTKSSSFELGSSMDMLQREESVDSFHRPSRLGYRYSMFPATDISKCGISEDDLSANLQVRRNTCPNPFQYRPLQPSTQRAGPLKARRRREAAAQTAVCALPPRCRSDEHLALQFPVRPERSPMPRLPQRMAVPPRPDPPRRQLLSDLGFTSMVPELSRSADPVWAAGQRCACADQAHAAVAAAVAHNGNANNARPRAVKNRNTLNLPACKSLRAQHDPFIHMRRLYNNLNNRLDIFVGHNRFRSQIRNIFENLQKES</sequence>
<feature type="region of interest" description="Disordered" evidence="1">
    <location>
        <begin position="212"/>
        <end position="239"/>
    </location>
</feature>
<feature type="region of interest" description="Disordered" evidence="1">
    <location>
        <begin position="417"/>
        <end position="436"/>
    </location>
</feature>
<comment type="caution">
    <text evidence="2">The sequence shown here is derived from an EMBL/GenBank/DDBJ whole genome shotgun (WGS) entry which is preliminary data.</text>
</comment>
<gene>
    <name evidence="2" type="ORF">JYU34_001893</name>
</gene>
<feature type="compositionally biased region" description="Low complexity" evidence="1">
    <location>
        <begin position="213"/>
        <end position="223"/>
    </location>
</feature>
<feature type="compositionally biased region" description="Gly residues" evidence="1">
    <location>
        <begin position="344"/>
        <end position="357"/>
    </location>
</feature>
<feature type="region of interest" description="Disordered" evidence="1">
    <location>
        <begin position="325"/>
        <end position="364"/>
    </location>
</feature>
<name>A0ABQ7R520_PLUXY</name>
<evidence type="ECO:0000313" key="2">
    <source>
        <dbReference type="EMBL" id="KAG7312400.1"/>
    </source>
</evidence>
<accession>A0ABQ7R520</accession>
<feature type="region of interest" description="Disordered" evidence="1">
    <location>
        <begin position="639"/>
        <end position="661"/>
    </location>
</feature>
<protein>
    <submittedName>
        <fullName evidence="2">Uncharacterized protein</fullName>
    </submittedName>
</protein>
<keyword evidence="3" id="KW-1185">Reference proteome</keyword>
<dbReference type="EMBL" id="JAHIBW010000003">
    <property type="protein sequence ID" value="KAG7312400.1"/>
    <property type="molecule type" value="Genomic_DNA"/>
</dbReference>
<feature type="region of interest" description="Disordered" evidence="1">
    <location>
        <begin position="155"/>
        <end position="176"/>
    </location>
</feature>
<reference evidence="2 3" key="1">
    <citation type="submission" date="2021-06" db="EMBL/GenBank/DDBJ databases">
        <title>A haploid diamondback moth (Plutella xylostella L.) genome assembly resolves 31 chromosomes and identifies a diamide resistance mutation.</title>
        <authorList>
            <person name="Ward C.M."/>
            <person name="Perry K.D."/>
            <person name="Baker G."/>
            <person name="Powis K."/>
            <person name="Heckel D.G."/>
            <person name="Baxter S.W."/>
        </authorList>
    </citation>
    <scope>NUCLEOTIDE SEQUENCE [LARGE SCALE GENOMIC DNA]</scope>
    <source>
        <strain evidence="2 3">LV</strain>
        <tissue evidence="2">Single pupa</tissue>
    </source>
</reference>
<feature type="compositionally biased region" description="Polar residues" evidence="1">
    <location>
        <begin position="325"/>
        <end position="338"/>
    </location>
</feature>